<dbReference type="Pfam" id="PF00106">
    <property type="entry name" value="adh_short"/>
    <property type="match status" value="1"/>
</dbReference>
<dbReference type="OrthoDB" id="7289984at2759"/>
<reference evidence="1 2" key="1">
    <citation type="submission" date="2015-01" db="EMBL/GenBank/DDBJ databases">
        <title>The Genome Sequence of Fonsecaea pedrosoi CBS 271.37.</title>
        <authorList>
            <consortium name="The Broad Institute Genomics Platform"/>
            <person name="Cuomo C."/>
            <person name="de Hoog S."/>
            <person name="Gorbushina A."/>
            <person name="Stielow B."/>
            <person name="Teixiera M."/>
            <person name="Abouelleil A."/>
            <person name="Chapman S.B."/>
            <person name="Priest M."/>
            <person name="Young S.K."/>
            <person name="Wortman J."/>
            <person name="Nusbaum C."/>
            <person name="Birren B."/>
        </authorList>
    </citation>
    <scope>NUCLEOTIDE SEQUENCE [LARGE SCALE GENOMIC DNA]</scope>
    <source>
        <strain evidence="1 2">CBS 271.37</strain>
    </source>
</reference>
<dbReference type="Proteomes" id="UP000053029">
    <property type="component" value="Unassembled WGS sequence"/>
</dbReference>
<dbReference type="InterPro" id="IPR052184">
    <property type="entry name" value="SDR_enzymes"/>
</dbReference>
<dbReference type="EMBL" id="KN846972">
    <property type="protein sequence ID" value="KIW80180.1"/>
    <property type="molecule type" value="Genomic_DNA"/>
</dbReference>
<dbReference type="RefSeq" id="XP_013283988.1">
    <property type="nucleotide sequence ID" value="XM_013428534.1"/>
</dbReference>
<name>A0A0D2GNN0_9EURO</name>
<dbReference type="GeneID" id="25306285"/>
<dbReference type="InterPro" id="IPR036291">
    <property type="entry name" value="NAD(P)-bd_dom_sf"/>
</dbReference>
<dbReference type="SUPFAM" id="SSF51735">
    <property type="entry name" value="NAD(P)-binding Rossmann-fold domains"/>
    <property type="match status" value="1"/>
</dbReference>
<proteinExistence type="predicted"/>
<dbReference type="GO" id="GO:0016616">
    <property type="term" value="F:oxidoreductase activity, acting on the CH-OH group of donors, NAD or NADP as acceptor"/>
    <property type="evidence" value="ECO:0007669"/>
    <property type="project" value="TreeGrafter"/>
</dbReference>
<dbReference type="AlphaFoldDB" id="A0A0D2GNN0"/>
<accession>A0A0D2GNN0</accession>
<dbReference type="PANTHER" id="PTHR45458:SF3">
    <property type="entry name" value="CHAIN DEHYDROGENASE (ATSC), PUTATIVE-RELATED"/>
    <property type="match status" value="1"/>
</dbReference>
<dbReference type="Gene3D" id="3.40.50.720">
    <property type="entry name" value="NAD(P)-binding Rossmann-like Domain"/>
    <property type="match status" value="1"/>
</dbReference>
<evidence type="ECO:0000313" key="1">
    <source>
        <dbReference type="EMBL" id="KIW80180.1"/>
    </source>
</evidence>
<dbReference type="PRINTS" id="PR00081">
    <property type="entry name" value="GDHRDH"/>
</dbReference>
<dbReference type="HOGENOM" id="CLU_010194_9_2_1"/>
<organism evidence="1 2">
    <name type="scientific">Fonsecaea pedrosoi CBS 271.37</name>
    <dbReference type="NCBI Taxonomy" id="1442368"/>
    <lineage>
        <taxon>Eukaryota</taxon>
        <taxon>Fungi</taxon>
        <taxon>Dikarya</taxon>
        <taxon>Ascomycota</taxon>
        <taxon>Pezizomycotina</taxon>
        <taxon>Eurotiomycetes</taxon>
        <taxon>Chaetothyriomycetidae</taxon>
        <taxon>Chaetothyriales</taxon>
        <taxon>Herpotrichiellaceae</taxon>
        <taxon>Fonsecaea</taxon>
    </lineage>
</organism>
<keyword evidence="2" id="KW-1185">Reference proteome</keyword>
<sequence length="263" mass="28332">MPSYVVTGASRGIGYGFIQYLSQNPDNIVVGLVRDKVATDKKVQQDGLKNVTILQADITDRQSLNAARDVVKTLTGGSLDYLINNAAYVSHLTTGKFLDEFENDPAPLDEDIKTAFETNVVGVIYTINAFLPLIKKGRVKKVVTLTTGMADLDFVNELGVWESAPYSMSKAAVNIAVAKYSARYKEDGILFVSISPGVVDTAAAKAPGVEGLVQKFLKAAPNFPGPMTPLESVEQVLKVVDSKSVENGDGGAFMSHHGNKNWF</sequence>
<gene>
    <name evidence="1" type="ORF">Z517_06795</name>
</gene>
<protein>
    <recommendedName>
        <fullName evidence="3">NAD(P)-binding protein</fullName>
    </recommendedName>
</protein>
<evidence type="ECO:0008006" key="3">
    <source>
        <dbReference type="Google" id="ProtNLM"/>
    </source>
</evidence>
<evidence type="ECO:0000313" key="2">
    <source>
        <dbReference type="Proteomes" id="UP000053029"/>
    </source>
</evidence>
<dbReference type="VEuPathDB" id="FungiDB:Z517_06795"/>
<dbReference type="PANTHER" id="PTHR45458">
    <property type="entry name" value="SHORT-CHAIN DEHYDROGENASE/REDUCTASE SDR"/>
    <property type="match status" value="1"/>
</dbReference>
<dbReference type="InterPro" id="IPR002347">
    <property type="entry name" value="SDR_fam"/>
</dbReference>